<dbReference type="EMBL" id="MG702567">
    <property type="protein sequence ID" value="AUO15081.1"/>
    <property type="molecule type" value="Genomic_DNA"/>
</dbReference>
<name>A0A2I6SBZ9_9VIRU</name>
<organism evidence="1">
    <name type="scientific">White spot syndrome virus</name>
    <dbReference type="NCBI Taxonomy" id="342409"/>
    <lineage>
        <taxon>Viruses</taxon>
        <taxon>Viruses incertae sedis</taxon>
        <taxon>Naldaviricetes</taxon>
        <taxon>Nimaviridae</taxon>
        <taxon>Whispovirus</taxon>
    </lineage>
</organism>
<evidence type="ECO:0000313" key="1">
    <source>
        <dbReference type="EMBL" id="AUO15081.1"/>
    </source>
</evidence>
<accession>A0A2I6SBZ9</accession>
<protein>
    <submittedName>
        <fullName evidence="1">WSSV274</fullName>
    </submittedName>
</protein>
<sequence length="44" mass="5153">MLFYISEGIGDVFLNGVFNLEVMKERAANAKIRDMVSRRLQEQY</sequence>
<reference evidence="1" key="1">
    <citation type="submission" date="2017-12" db="EMBL/GenBank/DDBJ databases">
        <authorList>
            <person name="Katneni V.K."/>
            <person name="Shekhar M.S."/>
            <person name="Otta S.K."/>
            <person name="Karthic K."/>
            <person name="Jangam A.K."/>
            <person name="Gopikrishna G."/>
            <person name="Vijayan K.K."/>
        </authorList>
    </citation>
    <scope>NUCLEOTIDE SEQUENCE [LARGE SCALE GENOMIC DNA]</scope>
    <source>
        <strain evidence="1">IN_AP4RU</strain>
    </source>
</reference>
<dbReference type="Proteomes" id="UP000267352">
    <property type="component" value="Segment"/>
</dbReference>
<proteinExistence type="predicted"/>
<reference evidence="1" key="2">
    <citation type="journal article" date="2018" name="Genome Announc.">
        <title>First Report of a Complete Genome Sequence of White spot syndrome virus from India.</title>
        <authorList>
            <person name="Vinaya Kumar K."/>
            <person name="Shekhar M.S."/>
            <person name="Otta S.K."/>
            <person name="Karthic K."/>
            <person name="Ashok Kumar J."/>
            <person name="Gopikrishna G."/>
            <person name="Vijayan K.K."/>
        </authorList>
    </citation>
    <scope>NUCLEOTIDE SEQUENCE</scope>
    <source>
        <strain evidence="1">IN_AP4RU</strain>
    </source>
</reference>